<accession>A0AAW1M3P6</accession>
<name>A0AAW1M3P6_POPJA</name>
<dbReference type="AlphaFoldDB" id="A0AAW1M3P6"/>
<reference evidence="1 2" key="1">
    <citation type="journal article" date="2024" name="BMC Genomics">
        <title>De novo assembly and annotation of Popillia japonica's genome with initial clues to its potential as an invasive pest.</title>
        <authorList>
            <person name="Cucini C."/>
            <person name="Boschi S."/>
            <person name="Funari R."/>
            <person name="Cardaioli E."/>
            <person name="Iannotti N."/>
            <person name="Marturano G."/>
            <person name="Paoli F."/>
            <person name="Bruttini M."/>
            <person name="Carapelli A."/>
            <person name="Frati F."/>
            <person name="Nardi F."/>
        </authorList>
    </citation>
    <scope>NUCLEOTIDE SEQUENCE [LARGE SCALE GENOMIC DNA]</scope>
    <source>
        <strain evidence="1">DMR45628</strain>
    </source>
</reference>
<proteinExistence type="predicted"/>
<dbReference type="Proteomes" id="UP001458880">
    <property type="component" value="Unassembled WGS sequence"/>
</dbReference>
<sequence>MFAVFKILKLFCVNARKKHPTIKKEKESGDIFPNRQTHCYKVVNPVLENDNFSMQYQKICVMIYILETVTELQQQFPYKTYFQRENLLSGLSAAIKAGNKLQKRRKFRSKSRTCTHTSRKAEMMKITSPVVVCQRKCAIGKRVAFIAELCFVIGPEFLDEIANNRHPRSALLPGLVYLYRLFVEAEFLSPWANIAYHVPIILPEYLV</sequence>
<dbReference type="EMBL" id="JASPKY010000074">
    <property type="protein sequence ID" value="KAK9739485.1"/>
    <property type="molecule type" value="Genomic_DNA"/>
</dbReference>
<protein>
    <submittedName>
        <fullName evidence="1">Uncharacterized protein</fullName>
    </submittedName>
</protein>
<evidence type="ECO:0000313" key="1">
    <source>
        <dbReference type="EMBL" id="KAK9739485.1"/>
    </source>
</evidence>
<organism evidence="1 2">
    <name type="scientific">Popillia japonica</name>
    <name type="common">Japanese beetle</name>
    <dbReference type="NCBI Taxonomy" id="7064"/>
    <lineage>
        <taxon>Eukaryota</taxon>
        <taxon>Metazoa</taxon>
        <taxon>Ecdysozoa</taxon>
        <taxon>Arthropoda</taxon>
        <taxon>Hexapoda</taxon>
        <taxon>Insecta</taxon>
        <taxon>Pterygota</taxon>
        <taxon>Neoptera</taxon>
        <taxon>Endopterygota</taxon>
        <taxon>Coleoptera</taxon>
        <taxon>Polyphaga</taxon>
        <taxon>Scarabaeiformia</taxon>
        <taxon>Scarabaeidae</taxon>
        <taxon>Rutelinae</taxon>
        <taxon>Popillia</taxon>
    </lineage>
</organism>
<evidence type="ECO:0000313" key="2">
    <source>
        <dbReference type="Proteomes" id="UP001458880"/>
    </source>
</evidence>
<comment type="caution">
    <text evidence="1">The sequence shown here is derived from an EMBL/GenBank/DDBJ whole genome shotgun (WGS) entry which is preliminary data.</text>
</comment>
<keyword evidence="2" id="KW-1185">Reference proteome</keyword>
<gene>
    <name evidence="1" type="ORF">QE152_g8942</name>
</gene>